<feature type="transmembrane region" description="Helical" evidence="7">
    <location>
        <begin position="416"/>
        <end position="439"/>
    </location>
</feature>
<keyword evidence="2" id="KW-0813">Transport</keyword>
<keyword evidence="5 7" id="KW-1133">Transmembrane helix</keyword>
<evidence type="ECO:0000256" key="1">
    <source>
        <dbReference type="ARBA" id="ARBA00004370"/>
    </source>
</evidence>
<dbReference type="Proteomes" id="UP001206925">
    <property type="component" value="Unassembled WGS sequence"/>
</dbReference>
<evidence type="ECO:0000256" key="6">
    <source>
        <dbReference type="ARBA" id="ARBA00023136"/>
    </source>
</evidence>
<keyword evidence="10" id="KW-1185">Reference proteome</keyword>
<keyword evidence="4" id="KW-0029">Amino-acid transport</keyword>
<evidence type="ECO:0000313" key="10">
    <source>
        <dbReference type="Proteomes" id="UP001206925"/>
    </source>
</evidence>
<evidence type="ECO:0000256" key="2">
    <source>
        <dbReference type="ARBA" id="ARBA00022448"/>
    </source>
</evidence>
<evidence type="ECO:0000256" key="3">
    <source>
        <dbReference type="ARBA" id="ARBA00022692"/>
    </source>
</evidence>
<comment type="caution">
    <text evidence="9">The sequence shown here is derived from an EMBL/GenBank/DDBJ whole genome shotgun (WGS) entry which is preliminary data.</text>
</comment>
<protein>
    <recommendedName>
        <fullName evidence="8">Amino acid transporter transmembrane domain-containing protein</fullName>
    </recommendedName>
</protein>
<keyword evidence="3 7" id="KW-0812">Transmembrane</keyword>
<proteinExistence type="predicted"/>
<keyword evidence="6 7" id="KW-0472">Membrane</keyword>
<evidence type="ECO:0000256" key="7">
    <source>
        <dbReference type="SAM" id="Phobius"/>
    </source>
</evidence>
<feature type="transmembrane region" description="Helical" evidence="7">
    <location>
        <begin position="292"/>
        <end position="311"/>
    </location>
</feature>
<feature type="transmembrane region" description="Helical" evidence="7">
    <location>
        <begin position="451"/>
        <end position="476"/>
    </location>
</feature>
<feature type="transmembrane region" description="Helical" evidence="7">
    <location>
        <begin position="331"/>
        <end position="352"/>
    </location>
</feature>
<dbReference type="InterPro" id="IPR013057">
    <property type="entry name" value="AA_transpt_TM"/>
</dbReference>
<feature type="transmembrane region" description="Helical" evidence="7">
    <location>
        <begin position="51"/>
        <end position="72"/>
    </location>
</feature>
<dbReference type="GO" id="GO:0006865">
    <property type="term" value="P:amino acid transport"/>
    <property type="evidence" value="ECO:0007669"/>
    <property type="project" value="UniProtKB-KW"/>
</dbReference>
<evidence type="ECO:0000259" key="8">
    <source>
        <dbReference type="Pfam" id="PF01490"/>
    </source>
</evidence>
<organism evidence="9 10">
    <name type="scientific">Ambrosia artemisiifolia</name>
    <name type="common">Common ragweed</name>
    <dbReference type="NCBI Taxonomy" id="4212"/>
    <lineage>
        <taxon>Eukaryota</taxon>
        <taxon>Viridiplantae</taxon>
        <taxon>Streptophyta</taxon>
        <taxon>Embryophyta</taxon>
        <taxon>Tracheophyta</taxon>
        <taxon>Spermatophyta</taxon>
        <taxon>Magnoliopsida</taxon>
        <taxon>eudicotyledons</taxon>
        <taxon>Gunneridae</taxon>
        <taxon>Pentapetalae</taxon>
        <taxon>asterids</taxon>
        <taxon>campanulids</taxon>
        <taxon>Asterales</taxon>
        <taxon>Asteraceae</taxon>
        <taxon>Asteroideae</taxon>
        <taxon>Heliantheae alliance</taxon>
        <taxon>Heliantheae</taxon>
        <taxon>Ambrosia</taxon>
    </lineage>
</organism>
<name>A0AAD5BXG6_AMBAR</name>
<evidence type="ECO:0000256" key="4">
    <source>
        <dbReference type="ARBA" id="ARBA00022970"/>
    </source>
</evidence>
<evidence type="ECO:0000256" key="5">
    <source>
        <dbReference type="ARBA" id="ARBA00022989"/>
    </source>
</evidence>
<evidence type="ECO:0000313" key="9">
    <source>
        <dbReference type="EMBL" id="KAI7731190.1"/>
    </source>
</evidence>
<feature type="transmembrane region" description="Helical" evidence="7">
    <location>
        <begin position="142"/>
        <end position="160"/>
    </location>
</feature>
<dbReference type="EMBL" id="JAMZMK010010516">
    <property type="protein sequence ID" value="KAI7731190.1"/>
    <property type="molecule type" value="Genomic_DNA"/>
</dbReference>
<accession>A0AAD5BXG6</accession>
<comment type="subcellular location">
    <subcellularLocation>
        <location evidence="1">Membrane</location>
    </subcellularLocation>
</comment>
<dbReference type="Pfam" id="PF01490">
    <property type="entry name" value="Aa_trans"/>
    <property type="match status" value="1"/>
</dbReference>
<feature type="transmembrane region" description="Helical" evidence="7">
    <location>
        <begin position="203"/>
        <end position="226"/>
    </location>
</feature>
<reference evidence="9" key="1">
    <citation type="submission" date="2022-06" db="EMBL/GenBank/DDBJ databases">
        <title>Uncovering the hologenomic basis of an extraordinary plant invasion.</title>
        <authorList>
            <person name="Bieker V.C."/>
            <person name="Martin M.D."/>
            <person name="Gilbert T."/>
            <person name="Hodgins K."/>
            <person name="Battlay P."/>
            <person name="Petersen B."/>
            <person name="Wilson J."/>
        </authorList>
    </citation>
    <scope>NUCLEOTIDE SEQUENCE</scope>
    <source>
        <strain evidence="9">AA19_3_7</strain>
        <tissue evidence="9">Leaf</tissue>
    </source>
</reference>
<dbReference type="PANTHER" id="PTHR48017">
    <property type="entry name" value="OS05G0424000 PROTEIN-RELATED"/>
    <property type="match status" value="1"/>
</dbReference>
<feature type="domain" description="Amino acid transporter transmembrane" evidence="8">
    <location>
        <begin position="48"/>
        <end position="476"/>
    </location>
</feature>
<feature type="transmembrane region" description="Helical" evidence="7">
    <location>
        <begin position="79"/>
        <end position="100"/>
    </location>
</feature>
<dbReference type="GO" id="GO:0016020">
    <property type="term" value="C:membrane"/>
    <property type="evidence" value="ECO:0007669"/>
    <property type="project" value="UniProtKB-SubCell"/>
</dbReference>
<sequence length="481" mass="53007">MIGGRDDYEEEEEAPMLQLSVFNHNSTDESGLLHHVSVIDDDKTTLRTGTLWSSIAHIITAVIGSGVLSLAWSVSRLGWIGGPVALLFFAIVTYVSSSLLSDCYRSPDPVTGARNRSFADAVRVILGEKQALLCGILQFVNFYGTGVAYVVTTATCMSAIQRSNCYHNHGHEAPCEYEGNLYMFLFGVIQIVMSQIPDFHSMMWVSFIAAIMSFCYASIGFGLGIAKVIDNGKIDGDIYGAAAVSAPMKLLVTFQALGDVAFAYPYSLVFLEIQDTLKSTPPENKVMKKASVIAILITTFFYLGCACFGYAAFGDNTPGNLLTGFGFYEPYWLIDLANACIILHLIGGYQLFSQPVYAYAERMLTEKYPDSIFLKNTDRLKLPLLPEFNLFRLCFRTSYVVSTTGIALFLPYFNEILGLLGALNLWPLAIYLPVEMYIVQTKVETWSRKWVVLQIFSGFLMVVSVVALIGSVAGLIEAKTS</sequence>
<dbReference type="AlphaFoldDB" id="A0AAD5BXG6"/>
<gene>
    <name evidence="9" type="ORF">M8C21_030261</name>
</gene>